<evidence type="ECO:0000313" key="10">
    <source>
        <dbReference type="EMBL" id="MTT75597.1"/>
    </source>
</evidence>
<feature type="transmembrane region" description="Helical" evidence="7">
    <location>
        <begin position="151"/>
        <end position="174"/>
    </location>
</feature>
<evidence type="ECO:0000256" key="4">
    <source>
        <dbReference type="ARBA" id="ARBA00022692"/>
    </source>
</evidence>
<dbReference type="AlphaFoldDB" id="A0A3G9H445"/>
<reference evidence="12 13" key="2">
    <citation type="journal article" date="2019" name="Nat. Med.">
        <title>A library of human gut bacterial isolates paired with longitudinal multiomics data enables mechanistic microbiome research.</title>
        <authorList>
            <person name="Poyet M."/>
            <person name="Groussin M."/>
            <person name="Gibbons S.M."/>
            <person name="Avila-Pacheco J."/>
            <person name="Jiang X."/>
            <person name="Kearney S.M."/>
            <person name="Perrotta A.R."/>
            <person name="Berdy B."/>
            <person name="Zhao S."/>
            <person name="Lieberman T.D."/>
            <person name="Swanson P.K."/>
            <person name="Smith M."/>
            <person name="Roesemann S."/>
            <person name="Alexander J.E."/>
            <person name="Rich S.A."/>
            <person name="Livny J."/>
            <person name="Vlamakis H."/>
            <person name="Clish C."/>
            <person name="Bullock K."/>
            <person name="Deik A."/>
            <person name="Scott J."/>
            <person name="Pierce K.A."/>
            <person name="Xavier R.J."/>
            <person name="Alm E.J."/>
        </authorList>
    </citation>
    <scope>NUCLEOTIDE SEQUENCE [LARGE SCALE GENOMIC DNA]</scope>
    <source>
        <strain evidence="10 13">BIOML-A13</strain>
        <strain evidence="11 12">BIOML-A3</strain>
    </source>
</reference>
<feature type="transmembrane region" description="Helical" evidence="7">
    <location>
        <begin position="128"/>
        <end position="145"/>
    </location>
</feature>
<dbReference type="GeneID" id="49405814"/>
<reference evidence="9" key="1">
    <citation type="submission" date="2012-11" db="EMBL/GenBank/DDBJ databases">
        <title>Dependencies among metagenomic species, viruses, plasmids and units of genetic variation.</title>
        <authorList>
            <person name="Nielsen H.B."/>
            <person name="Almeida M."/>
            <person name="Juncker A.S."/>
            <person name="Rasmussen S."/>
            <person name="Li J."/>
            <person name="Sunagawa S."/>
            <person name="Plichta D."/>
            <person name="Gautier L."/>
            <person name="Le Chatelier E."/>
            <person name="Peletier E."/>
            <person name="Bonde I."/>
            <person name="Nielsen T."/>
            <person name="Manichanh C."/>
            <person name="Arumugam M."/>
            <person name="Batto J."/>
            <person name="Santos M.B.Q.D."/>
            <person name="Blom N."/>
            <person name="Borruel N."/>
            <person name="Burgdorf K.S."/>
            <person name="Boumezbeur F."/>
            <person name="Casellas F."/>
            <person name="Dore J."/>
            <person name="Guarner F."/>
            <person name="Hansen T."/>
            <person name="Hildebrand F."/>
            <person name="Kaas R.S."/>
            <person name="Kennedy S."/>
            <person name="Kristiansen K."/>
            <person name="Kultima J.R."/>
            <person name="Leonard P."/>
            <person name="Levenez F."/>
            <person name="Lund O."/>
            <person name="Moumen B."/>
            <person name="Le Paslier D."/>
            <person name="Pons N."/>
            <person name="Pedersen O."/>
            <person name="Prifti E."/>
            <person name="Qin J."/>
            <person name="Raes J."/>
            <person name="Tap J."/>
            <person name="Tims S."/>
            <person name="Ussery D.W."/>
            <person name="Yamada T."/>
            <person name="MetaHit consortium"/>
            <person name="Renault P."/>
            <person name="Sicheritz-Ponten T."/>
            <person name="Bork P."/>
            <person name="Wang J."/>
            <person name="Brunak S."/>
            <person name="Ehrlich S.D."/>
        </authorList>
    </citation>
    <scope>NUCLEOTIDE SEQUENCE [LARGE SCALE GENOMIC DNA]</scope>
</reference>
<evidence type="ECO:0000313" key="12">
    <source>
        <dbReference type="Proteomes" id="UP000443070"/>
    </source>
</evidence>
<evidence type="ECO:0000313" key="13">
    <source>
        <dbReference type="Proteomes" id="UP000484547"/>
    </source>
</evidence>
<keyword evidence="3" id="KW-1003">Cell membrane</keyword>
<name>A0A3G9H445_9FIRM</name>
<keyword evidence="12" id="KW-1185">Reference proteome</keyword>
<dbReference type="OrthoDB" id="9808556at2"/>
<feature type="transmembrane region" description="Helical" evidence="7">
    <location>
        <begin position="70"/>
        <end position="95"/>
    </location>
</feature>
<dbReference type="EMBL" id="CBDS010000064">
    <property type="protein sequence ID" value="CDB45918.1"/>
    <property type="molecule type" value="Genomic_DNA"/>
</dbReference>
<evidence type="ECO:0000313" key="11">
    <source>
        <dbReference type="EMBL" id="MTU03659.1"/>
    </source>
</evidence>
<comment type="caution">
    <text evidence="9">The sequence shown here is derived from an EMBL/GenBank/DDBJ whole genome shotgun (WGS) entry which is preliminary data.</text>
</comment>
<sequence length="310" mass="32852">MANTSTRGILLTMLSAVTFGFAFTLGPMTYGEAGSNPVTLTFLRNFLSLPVLLAILWYQGISLQVSAKELWSLTILGGIGNAVTTLMLFIAFSLIDVGVATTIHFIYPVFVTIGCVLFYKERLGLQKFIALLIATAGIACFFLGVDMSAGFSGGTFLGLFLAVASGVTYAFYIIYMDKSGLKNQPVFKISFYVALMSSIAMGIFGIGTGELTLTTLTPQAWFISTVFALLCTVVALSLLQIGIKHVGASTAAILTTFEPITSIICGVLLLGETVTTIKIVACALIMTGVVTLSLAKQKKPPEEAVTVPEG</sequence>
<feature type="domain" description="EamA" evidence="8">
    <location>
        <begin position="157"/>
        <end position="293"/>
    </location>
</feature>
<feature type="transmembrane region" description="Helical" evidence="7">
    <location>
        <begin position="186"/>
        <end position="207"/>
    </location>
</feature>
<dbReference type="Pfam" id="PF00892">
    <property type="entry name" value="EamA"/>
    <property type="match status" value="2"/>
</dbReference>
<feature type="transmembrane region" description="Helical" evidence="7">
    <location>
        <begin position="251"/>
        <end position="271"/>
    </location>
</feature>
<proteinExistence type="inferred from homology"/>
<dbReference type="RefSeq" id="WP_021717893.1">
    <property type="nucleotide sequence ID" value="NZ_AP019004.1"/>
</dbReference>
<feature type="transmembrane region" description="Helical" evidence="7">
    <location>
        <begin position="277"/>
        <end position="295"/>
    </location>
</feature>
<dbReference type="EMBL" id="WNBM01000002">
    <property type="protein sequence ID" value="MTT75597.1"/>
    <property type="molecule type" value="Genomic_DNA"/>
</dbReference>
<comment type="subcellular location">
    <subcellularLocation>
        <location evidence="1">Cell membrane</location>
        <topology evidence="1">Multi-pass membrane protein</topology>
    </subcellularLocation>
</comment>
<dbReference type="Proteomes" id="UP000443070">
    <property type="component" value="Unassembled WGS sequence"/>
</dbReference>
<keyword evidence="5 7" id="KW-1133">Transmembrane helix</keyword>
<dbReference type="InterPro" id="IPR050638">
    <property type="entry name" value="AA-Vitamin_Transporters"/>
</dbReference>
<feature type="transmembrane region" description="Helical" evidence="7">
    <location>
        <begin position="101"/>
        <end position="119"/>
    </location>
</feature>
<comment type="similarity">
    <text evidence="2">Belongs to the EamA transporter family.</text>
</comment>
<dbReference type="GO" id="GO:0005886">
    <property type="term" value="C:plasma membrane"/>
    <property type="evidence" value="ECO:0007669"/>
    <property type="project" value="UniProtKB-SubCell"/>
</dbReference>
<dbReference type="Proteomes" id="UP000484547">
    <property type="component" value="Unassembled WGS sequence"/>
</dbReference>
<feature type="transmembrane region" description="Helical" evidence="7">
    <location>
        <begin position="42"/>
        <end position="58"/>
    </location>
</feature>
<dbReference type="EMBL" id="WNBW01000002">
    <property type="protein sequence ID" value="MTU03659.1"/>
    <property type="molecule type" value="Genomic_DNA"/>
</dbReference>
<dbReference type="PANTHER" id="PTHR32322:SF18">
    <property type="entry name" value="S-ADENOSYLMETHIONINE_S-ADENOSYLHOMOCYSTEINE TRANSPORTER"/>
    <property type="match status" value="1"/>
</dbReference>
<protein>
    <submittedName>
        <fullName evidence="10">EamA family transporter</fullName>
    </submittedName>
    <submittedName>
        <fullName evidence="9">Integral membrane protein</fullName>
    </submittedName>
</protein>
<evidence type="ECO:0000256" key="5">
    <source>
        <dbReference type="ARBA" id="ARBA00022989"/>
    </source>
</evidence>
<evidence type="ECO:0000313" key="9">
    <source>
        <dbReference type="EMBL" id="CDB45918.1"/>
    </source>
</evidence>
<dbReference type="SUPFAM" id="SSF103481">
    <property type="entry name" value="Multidrug resistance efflux transporter EmrE"/>
    <property type="match status" value="2"/>
</dbReference>
<organism evidence="9">
    <name type="scientific">Phascolarctobacterium faecium</name>
    <dbReference type="NCBI Taxonomy" id="33025"/>
    <lineage>
        <taxon>Bacteria</taxon>
        <taxon>Bacillati</taxon>
        <taxon>Bacillota</taxon>
        <taxon>Negativicutes</taxon>
        <taxon>Acidaminococcales</taxon>
        <taxon>Acidaminococcaceae</taxon>
        <taxon>Phascolarctobacterium</taxon>
    </lineage>
</organism>
<evidence type="ECO:0000256" key="7">
    <source>
        <dbReference type="SAM" id="Phobius"/>
    </source>
</evidence>
<accession>A0A3G9H445</accession>
<dbReference type="InterPro" id="IPR037185">
    <property type="entry name" value="EmrE-like"/>
</dbReference>
<evidence type="ECO:0000256" key="2">
    <source>
        <dbReference type="ARBA" id="ARBA00007362"/>
    </source>
</evidence>
<feature type="domain" description="EamA" evidence="8">
    <location>
        <begin position="7"/>
        <end position="142"/>
    </location>
</feature>
<evidence type="ECO:0000256" key="3">
    <source>
        <dbReference type="ARBA" id="ARBA00022475"/>
    </source>
</evidence>
<feature type="transmembrane region" description="Helical" evidence="7">
    <location>
        <begin position="9"/>
        <end position="30"/>
    </location>
</feature>
<accession>R6I6V3</accession>
<dbReference type="InterPro" id="IPR000620">
    <property type="entry name" value="EamA_dom"/>
</dbReference>
<evidence type="ECO:0000256" key="6">
    <source>
        <dbReference type="ARBA" id="ARBA00023136"/>
    </source>
</evidence>
<dbReference type="PANTHER" id="PTHR32322">
    <property type="entry name" value="INNER MEMBRANE TRANSPORTER"/>
    <property type="match status" value="1"/>
</dbReference>
<gene>
    <name evidence="9" type="ORF">BN533_00991</name>
    <name evidence="10" type="ORF">GMD11_04850</name>
    <name evidence="11" type="ORF">GMD18_04495</name>
</gene>
<keyword evidence="4 7" id="KW-0812">Transmembrane</keyword>
<feature type="transmembrane region" description="Helical" evidence="7">
    <location>
        <begin position="219"/>
        <end position="239"/>
    </location>
</feature>
<keyword evidence="6 7" id="KW-0472">Membrane</keyword>
<evidence type="ECO:0000256" key="1">
    <source>
        <dbReference type="ARBA" id="ARBA00004651"/>
    </source>
</evidence>
<dbReference type="Gene3D" id="1.10.3730.20">
    <property type="match status" value="2"/>
</dbReference>
<evidence type="ECO:0000259" key="8">
    <source>
        <dbReference type="Pfam" id="PF00892"/>
    </source>
</evidence>